<dbReference type="EMBL" id="BLXT01001503">
    <property type="protein sequence ID" value="GFN86237.1"/>
    <property type="molecule type" value="Genomic_DNA"/>
</dbReference>
<evidence type="ECO:0000256" key="1">
    <source>
        <dbReference type="SAM" id="MobiDB-lite"/>
    </source>
</evidence>
<feature type="compositionally biased region" description="Basic and acidic residues" evidence="1">
    <location>
        <begin position="108"/>
        <end position="126"/>
    </location>
</feature>
<evidence type="ECO:0000313" key="3">
    <source>
        <dbReference type="Proteomes" id="UP000735302"/>
    </source>
</evidence>
<dbReference type="AlphaFoldDB" id="A0AAV3YUK0"/>
<reference evidence="2 3" key="1">
    <citation type="journal article" date="2021" name="Elife">
        <title>Chloroplast acquisition without the gene transfer in kleptoplastic sea slugs, Plakobranchus ocellatus.</title>
        <authorList>
            <person name="Maeda T."/>
            <person name="Takahashi S."/>
            <person name="Yoshida T."/>
            <person name="Shimamura S."/>
            <person name="Takaki Y."/>
            <person name="Nagai Y."/>
            <person name="Toyoda A."/>
            <person name="Suzuki Y."/>
            <person name="Arimoto A."/>
            <person name="Ishii H."/>
            <person name="Satoh N."/>
            <person name="Nishiyama T."/>
            <person name="Hasebe M."/>
            <person name="Maruyama T."/>
            <person name="Minagawa J."/>
            <person name="Obokata J."/>
            <person name="Shigenobu S."/>
        </authorList>
    </citation>
    <scope>NUCLEOTIDE SEQUENCE [LARGE SCALE GENOMIC DNA]</scope>
</reference>
<accession>A0AAV3YUK0</accession>
<feature type="compositionally biased region" description="Basic residues" evidence="1">
    <location>
        <begin position="68"/>
        <end position="82"/>
    </location>
</feature>
<sequence>MVRESDLSSAETFCRGFESRHRRWSGEGPLLLCRLIYKNSKKKSGERALLPVASSGLDSHPGAEGERRKSHTHAATRRSPSLRRITRFVTLGSARYRTAGDYTLATRTGERETKCRRTGDSRPELL</sequence>
<comment type="caution">
    <text evidence="2">The sequence shown here is derived from an EMBL/GenBank/DDBJ whole genome shotgun (WGS) entry which is preliminary data.</text>
</comment>
<gene>
    <name evidence="2" type="ORF">PoB_001274300</name>
</gene>
<proteinExistence type="predicted"/>
<name>A0AAV3YUK0_9GAST</name>
<protein>
    <submittedName>
        <fullName evidence="2">Uncharacterized protein</fullName>
    </submittedName>
</protein>
<evidence type="ECO:0000313" key="2">
    <source>
        <dbReference type="EMBL" id="GFN86237.1"/>
    </source>
</evidence>
<keyword evidence="3" id="KW-1185">Reference proteome</keyword>
<dbReference type="Proteomes" id="UP000735302">
    <property type="component" value="Unassembled WGS sequence"/>
</dbReference>
<organism evidence="2 3">
    <name type="scientific">Plakobranchus ocellatus</name>
    <dbReference type="NCBI Taxonomy" id="259542"/>
    <lineage>
        <taxon>Eukaryota</taxon>
        <taxon>Metazoa</taxon>
        <taxon>Spiralia</taxon>
        <taxon>Lophotrochozoa</taxon>
        <taxon>Mollusca</taxon>
        <taxon>Gastropoda</taxon>
        <taxon>Heterobranchia</taxon>
        <taxon>Euthyneura</taxon>
        <taxon>Panpulmonata</taxon>
        <taxon>Sacoglossa</taxon>
        <taxon>Placobranchoidea</taxon>
        <taxon>Plakobranchidae</taxon>
        <taxon>Plakobranchus</taxon>
    </lineage>
</organism>
<feature type="region of interest" description="Disordered" evidence="1">
    <location>
        <begin position="107"/>
        <end position="126"/>
    </location>
</feature>
<feature type="region of interest" description="Disordered" evidence="1">
    <location>
        <begin position="52"/>
        <end position="82"/>
    </location>
</feature>